<dbReference type="InterPro" id="IPR011990">
    <property type="entry name" value="TPR-like_helical_dom_sf"/>
</dbReference>
<accession>A0A0P9PXL8</accession>
<dbReference type="SUPFAM" id="SSF48452">
    <property type="entry name" value="TPR-like"/>
    <property type="match status" value="1"/>
</dbReference>
<sequence>MPCLNFAGKTITSRQSRTRKYPANPTPGFASAHSPETVATPSMLKRILSALSGKKSPAPAETPVRHSDAAAPELNEGELITVYDSHGREMKITRNEWRDKVFLPNLQQQWGNADELYSLIVSGLNDGFAADLLPAARCLVEIDDNPERSYVVHAIVLMHNAQLDAAEATLRAGMAKVGVSGILLTNLAKVFAERGDQSAAESTLWQAVEADPNQENGVLWWLSIQQERGGEAAYVAALRTVAALPGSWRAQLWMARHYLQQQNVEQARVLYEEVLAGGQFDRSALQMISGDLGNNGHIPLIVELVGPAYDEHKHDATAGLNVLRAYQELGRVDEGEALLSRLYALGFAPIKSHLDQFAHAFEDVRRQEDKGIPIDPANVTINTVALTRPVWHYGLRNADWLFAQKPEGAPQVGFFALSKIMGQEERAESQREDDVGRYTRAIPLYLAESVHYWSDYAANCYVQVAEGAGPVVSGVEADGNDLFDIVPPTTKYFVTGEVGCSGEGDQTQWRISLSLWNCTTRTRQTVESGNAGKAELGGLILDLQQRLLAGIGLKREQPLDVFYQQPVAEVLPVYLTQLGQSFMLTLLANDHLPKSSMWGERAMLEWPLNMALQWPQVETAKLMYISGLGKAFDYKSDILGEYKQRSLELLNELQQANSPAWRLAPLIWKAFGMQAELQDFSAKLPPDTSPAYIAWLERVNKL</sequence>
<proteinExistence type="predicted"/>
<comment type="caution">
    <text evidence="2">The sequence shown here is derived from an EMBL/GenBank/DDBJ whole genome shotgun (WGS) entry which is preliminary data.</text>
</comment>
<dbReference type="Gene3D" id="1.25.40.10">
    <property type="entry name" value="Tetratricopeptide repeat domain"/>
    <property type="match status" value="1"/>
</dbReference>
<dbReference type="AlphaFoldDB" id="A0A0P9PXL8"/>
<feature type="region of interest" description="Disordered" evidence="1">
    <location>
        <begin position="1"/>
        <end position="36"/>
    </location>
</feature>
<evidence type="ECO:0000313" key="3">
    <source>
        <dbReference type="Proteomes" id="UP000267908"/>
    </source>
</evidence>
<evidence type="ECO:0000256" key="1">
    <source>
        <dbReference type="SAM" id="MobiDB-lite"/>
    </source>
</evidence>
<reference evidence="2 3" key="1">
    <citation type="submission" date="2018-08" db="EMBL/GenBank/DDBJ databases">
        <title>Recombination of ecologically and evolutionarily significant loci maintains genetic cohesion in the Pseudomonas syringae species complex.</title>
        <authorList>
            <person name="Dillon M."/>
            <person name="Thakur S."/>
            <person name="Almeida R.N.D."/>
            <person name="Weir B.S."/>
            <person name="Guttman D.S."/>
        </authorList>
    </citation>
    <scope>NUCLEOTIDE SEQUENCE [LARGE SCALE GENOMIC DNA]</scope>
    <source>
        <strain evidence="2 3">ICMP 4330</strain>
    </source>
</reference>
<dbReference type="Proteomes" id="UP000267908">
    <property type="component" value="Unassembled WGS sequence"/>
</dbReference>
<dbReference type="EMBL" id="RBQG01000207">
    <property type="protein sequence ID" value="RMP11281.1"/>
    <property type="molecule type" value="Genomic_DNA"/>
</dbReference>
<evidence type="ECO:0000313" key="2">
    <source>
        <dbReference type="EMBL" id="RMP11281.1"/>
    </source>
</evidence>
<evidence type="ECO:0008006" key="4">
    <source>
        <dbReference type="Google" id="ProtNLM"/>
    </source>
</evidence>
<name>A0A0P9PXL8_9PSED</name>
<organism evidence="2 3">
    <name type="scientific">Pseudomonas syringae pv. delphinii</name>
    <dbReference type="NCBI Taxonomy" id="192088"/>
    <lineage>
        <taxon>Bacteria</taxon>
        <taxon>Pseudomonadati</taxon>
        <taxon>Pseudomonadota</taxon>
        <taxon>Gammaproteobacteria</taxon>
        <taxon>Pseudomonadales</taxon>
        <taxon>Pseudomonadaceae</taxon>
        <taxon>Pseudomonas</taxon>
    </lineage>
</organism>
<protein>
    <recommendedName>
        <fullName evidence="4">Tetratricopeptide repeat protein</fullName>
    </recommendedName>
</protein>
<gene>
    <name evidence="2" type="ORF">ALQ28_04761</name>
</gene>